<dbReference type="OrthoDB" id="9809668at2"/>
<dbReference type="Gene3D" id="3.30.460.10">
    <property type="entry name" value="Beta Polymerase, domain 2"/>
    <property type="match status" value="1"/>
</dbReference>
<dbReference type="PANTHER" id="PTHR33571:SF14">
    <property type="entry name" value="PROTEIN ADENYLYLTRANSFERASE MJ0435-RELATED"/>
    <property type="match status" value="1"/>
</dbReference>
<keyword evidence="6" id="KW-0067">ATP-binding</keyword>
<dbReference type="Proteomes" id="UP000287969">
    <property type="component" value="Chromosome"/>
</dbReference>
<dbReference type="EMBL" id="CP035282">
    <property type="protein sequence ID" value="QAT60592.1"/>
    <property type="molecule type" value="Genomic_DNA"/>
</dbReference>
<evidence type="ECO:0000256" key="2">
    <source>
        <dbReference type="ARBA" id="ARBA00022679"/>
    </source>
</evidence>
<dbReference type="Pfam" id="PF18765">
    <property type="entry name" value="Polbeta"/>
    <property type="match status" value="1"/>
</dbReference>
<dbReference type="GO" id="GO:0046872">
    <property type="term" value="F:metal ion binding"/>
    <property type="evidence" value="ECO:0007669"/>
    <property type="project" value="UniProtKB-KW"/>
</dbReference>
<evidence type="ECO:0000313" key="10">
    <source>
        <dbReference type="Proteomes" id="UP000287969"/>
    </source>
</evidence>
<evidence type="ECO:0000259" key="8">
    <source>
        <dbReference type="Pfam" id="PF18765"/>
    </source>
</evidence>
<name>A0A410Q9B1_9FIRM</name>
<evidence type="ECO:0000256" key="4">
    <source>
        <dbReference type="ARBA" id="ARBA00022723"/>
    </source>
</evidence>
<keyword evidence="3" id="KW-0548">Nucleotidyltransferase</keyword>
<reference evidence="10" key="1">
    <citation type="submission" date="2019-01" db="EMBL/GenBank/DDBJ databases">
        <title>Draft genomes of a novel of Sporanaerobacter strains.</title>
        <authorList>
            <person name="Ma S."/>
        </authorList>
    </citation>
    <scope>NUCLEOTIDE SEQUENCE [LARGE SCALE GENOMIC DNA]</scope>
    <source>
        <strain evidence="10">NJN-17</strain>
    </source>
</reference>
<dbReference type="InterPro" id="IPR052038">
    <property type="entry name" value="Type-VII_TA_antitoxin"/>
</dbReference>
<keyword evidence="4" id="KW-0479">Metal-binding</keyword>
<dbReference type="SUPFAM" id="SSF81301">
    <property type="entry name" value="Nucleotidyltransferase"/>
    <property type="match status" value="1"/>
</dbReference>
<dbReference type="RefSeq" id="WP_114218281.1">
    <property type="nucleotide sequence ID" value="NZ_CP035282.1"/>
</dbReference>
<gene>
    <name evidence="9" type="ORF">EQM13_02875</name>
</gene>
<sequence length="93" mass="10541">MIEIKKVVSDVSKKYDVQRVAFFGSYARGEANLNSDIDLQVDKGEIKGLFQLSGFHLDIEDKLNVDVDILTTESLSDEFLTRIGKEGIILYER</sequence>
<dbReference type="InterPro" id="IPR041633">
    <property type="entry name" value="Polbeta"/>
</dbReference>
<evidence type="ECO:0000313" key="9">
    <source>
        <dbReference type="EMBL" id="QAT60592.1"/>
    </source>
</evidence>
<keyword evidence="10" id="KW-1185">Reference proteome</keyword>
<protein>
    <submittedName>
        <fullName evidence="9">Nucleotidyltransferase</fullName>
    </submittedName>
</protein>
<evidence type="ECO:0000256" key="7">
    <source>
        <dbReference type="ARBA" id="ARBA00022842"/>
    </source>
</evidence>
<accession>A0A410Q9B1</accession>
<keyword evidence="7" id="KW-0460">Magnesium</keyword>
<dbReference type="PANTHER" id="PTHR33571">
    <property type="entry name" value="SSL8005 PROTEIN"/>
    <property type="match status" value="1"/>
</dbReference>
<evidence type="ECO:0000256" key="5">
    <source>
        <dbReference type="ARBA" id="ARBA00022741"/>
    </source>
</evidence>
<keyword evidence="2 9" id="KW-0808">Transferase</keyword>
<organism evidence="9 10">
    <name type="scientific">Acidilutibacter cellobiosedens</name>
    <dbReference type="NCBI Taxonomy" id="2507161"/>
    <lineage>
        <taxon>Bacteria</taxon>
        <taxon>Bacillati</taxon>
        <taxon>Bacillota</taxon>
        <taxon>Tissierellia</taxon>
        <taxon>Tissierellales</taxon>
        <taxon>Acidilutibacteraceae</taxon>
        <taxon>Acidilutibacter</taxon>
    </lineage>
</organism>
<dbReference type="GO" id="GO:0005524">
    <property type="term" value="F:ATP binding"/>
    <property type="evidence" value="ECO:0007669"/>
    <property type="project" value="UniProtKB-KW"/>
</dbReference>
<evidence type="ECO:0000256" key="6">
    <source>
        <dbReference type="ARBA" id="ARBA00022840"/>
    </source>
</evidence>
<proteinExistence type="predicted"/>
<evidence type="ECO:0000256" key="3">
    <source>
        <dbReference type="ARBA" id="ARBA00022695"/>
    </source>
</evidence>
<dbReference type="AlphaFoldDB" id="A0A410Q9B1"/>
<dbReference type="InterPro" id="IPR043519">
    <property type="entry name" value="NT_sf"/>
</dbReference>
<dbReference type="CDD" id="cd05403">
    <property type="entry name" value="NT_KNTase_like"/>
    <property type="match status" value="1"/>
</dbReference>
<evidence type="ECO:0000256" key="1">
    <source>
        <dbReference type="ARBA" id="ARBA00001946"/>
    </source>
</evidence>
<keyword evidence="5" id="KW-0547">Nucleotide-binding</keyword>
<feature type="domain" description="Polymerase beta nucleotidyltransferase" evidence="8">
    <location>
        <begin position="10"/>
        <end position="93"/>
    </location>
</feature>
<dbReference type="GO" id="GO:0016779">
    <property type="term" value="F:nucleotidyltransferase activity"/>
    <property type="evidence" value="ECO:0007669"/>
    <property type="project" value="UniProtKB-KW"/>
</dbReference>
<comment type="cofactor">
    <cofactor evidence="1">
        <name>Mg(2+)</name>
        <dbReference type="ChEBI" id="CHEBI:18420"/>
    </cofactor>
</comment>
<dbReference type="KEGG" id="spoa:EQM13_02875"/>